<reference evidence="1 2" key="1">
    <citation type="submission" date="2019-05" db="EMBL/GenBank/DDBJ databases">
        <title>Another draft genome of Portunus trituberculatus and its Hox gene families provides insights of decapod evolution.</title>
        <authorList>
            <person name="Jeong J.-H."/>
            <person name="Song I."/>
            <person name="Kim S."/>
            <person name="Choi T."/>
            <person name="Kim D."/>
            <person name="Ryu S."/>
            <person name="Kim W."/>
        </authorList>
    </citation>
    <scope>NUCLEOTIDE SEQUENCE [LARGE SCALE GENOMIC DNA]</scope>
    <source>
        <tissue evidence="1">Muscle</tissue>
    </source>
</reference>
<sequence length="109" mass="12598">MKLPRHRLMYLPRHRLMNLPRHHLMKPGYCPEVGFTRPHVTQAEVLSKLPGFWKLVEVKASTSEHNASWTTVESTSPSTSPLRHLISITSPRPVFSTLPPYRNSINVRY</sequence>
<protein>
    <submittedName>
        <fullName evidence="1">Uncharacterized protein</fullName>
    </submittedName>
</protein>
<evidence type="ECO:0000313" key="2">
    <source>
        <dbReference type="Proteomes" id="UP000324222"/>
    </source>
</evidence>
<accession>A0A5B7HKE7</accession>
<proteinExistence type="predicted"/>
<organism evidence="1 2">
    <name type="scientific">Portunus trituberculatus</name>
    <name type="common">Swimming crab</name>
    <name type="synonym">Neptunus trituberculatus</name>
    <dbReference type="NCBI Taxonomy" id="210409"/>
    <lineage>
        <taxon>Eukaryota</taxon>
        <taxon>Metazoa</taxon>
        <taxon>Ecdysozoa</taxon>
        <taxon>Arthropoda</taxon>
        <taxon>Crustacea</taxon>
        <taxon>Multicrustacea</taxon>
        <taxon>Malacostraca</taxon>
        <taxon>Eumalacostraca</taxon>
        <taxon>Eucarida</taxon>
        <taxon>Decapoda</taxon>
        <taxon>Pleocyemata</taxon>
        <taxon>Brachyura</taxon>
        <taxon>Eubrachyura</taxon>
        <taxon>Portunoidea</taxon>
        <taxon>Portunidae</taxon>
        <taxon>Portuninae</taxon>
        <taxon>Portunus</taxon>
    </lineage>
</organism>
<keyword evidence="2" id="KW-1185">Reference proteome</keyword>
<dbReference type="EMBL" id="VSRR010030453">
    <property type="protein sequence ID" value="MPC70055.1"/>
    <property type="molecule type" value="Genomic_DNA"/>
</dbReference>
<gene>
    <name evidence="1" type="ORF">E2C01_064292</name>
</gene>
<comment type="caution">
    <text evidence="1">The sequence shown here is derived from an EMBL/GenBank/DDBJ whole genome shotgun (WGS) entry which is preliminary data.</text>
</comment>
<name>A0A5B7HKE7_PORTR</name>
<evidence type="ECO:0000313" key="1">
    <source>
        <dbReference type="EMBL" id="MPC70055.1"/>
    </source>
</evidence>
<dbReference type="AlphaFoldDB" id="A0A5B7HKE7"/>
<dbReference type="Proteomes" id="UP000324222">
    <property type="component" value="Unassembled WGS sequence"/>
</dbReference>